<accession>U5D1T7</accession>
<gene>
    <name evidence="2" type="ORF">AMTR_s00030p00243270</name>
</gene>
<evidence type="ECO:0000313" key="3">
    <source>
        <dbReference type="Proteomes" id="UP000017836"/>
    </source>
</evidence>
<protein>
    <submittedName>
        <fullName evidence="2">Uncharacterized protein</fullName>
    </submittedName>
</protein>
<proteinExistence type="predicted"/>
<evidence type="ECO:0000313" key="2">
    <source>
        <dbReference type="EMBL" id="ERN16200.1"/>
    </source>
</evidence>
<dbReference type="AlphaFoldDB" id="U5D1T7"/>
<dbReference type="Gramene" id="ERN16200">
    <property type="protein sequence ID" value="ERN16200"/>
    <property type="gene ID" value="AMTR_s00030p00243270"/>
</dbReference>
<feature type="signal peptide" evidence="1">
    <location>
        <begin position="1"/>
        <end position="19"/>
    </location>
</feature>
<feature type="chain" id="PRO_5004658582" evidence="1">
    <location>
        <begin position="20"/>
        <end position="102"/>
    </location>
</feature>
<keyword evidence="1" id="KW-0732">Signal</keyword>
<dbReference type="EMBL" id="KI392485">
    <property type="protein sequence ID" value="ERN16200.1"/>
    <property type="molecule type" value="Genomic_DNA"/>
</dbReference>
<evidence type="ECO:0000256" key="1">
    <source>
        <dbReference type="SAM" id="SignalP"/>
    </source>
</evidence>
<keyword evidence="3" id="KW-1185">Reference proteome</keyword>
<dbReference type="HOGENOM" id="CLU_2281205_0_0_1"/>
<sequence length="102" mass="11004">MAMPLLLFLYVLSPNPTSSTPLPPPQFSPRPLPSCQIVLPTILAPQFLSNLTTSAPQLSPNHTSLVPLLFPEFQKSNPTVVGSQLPDIIETIIGVLVPPQCH</sequence>
<organism evidence="2 3">
    <name type="scientific">Amborella trichopoda</name>
    <dbReference type="NCBI Taxonomy" id="13333"/>
    <lineage>
        <taxon>Eukaryota</taxon>
        <taxon>Viridiplantae</taxon>
        <taxon>Streptophyta</taxon>
        <taxon>Embryophyta</taxon>
        <taxon>Tracheophyta</taxon>
        <taxon>Spermatophyta</taxon>
        <taxon>Magnoliopsida</taxon>
        <taxon>Amborellales</taxon>
        <taxon>Amborellaceae</taxon>
        <taxon>Amborella</taxon>
    </lineage>
</organism>
<name>U5D1T7_AMBTC</name>
<dbReference type="Proteomes" id="UP000017836">
    <property type="component" value="Unassembled WGS sequence"/>
</dbReference>
<reference evidence="3" key="1">
    <citation type="journal article" date="2013" name="Science">
        <title>The Amborella genome and the evolution of flowering plants.</title>
        <authorList>
            <consortium name="Amborella Genome Project"/>
        </authorList>
    </citation>
    <scope>NUCLEOTIDE SEQUENCE [LARGE SCALE GENOMIC DNA]</scope>
</reference>